<reference evidence="1 2" key="1">
    <citation type="submission" date="2020-04" db="EMBL/GenBank/DDBJ databases">
        <authorList>
            <person name="Klaysubun C."/>
            <person name="Duangmal K."/>
            <person name="Lipun K."/>
        </authorList>
    </citation>
    <scope>NUCLEOTIDE SEQUENCE [LARGE SCALE GENOMIC DNA]</scope>
    <source>
        <strain evidence="1 2">K10HN5</strain>
    </source>
</reference>
<keyword evidence="2" id="KW-1185">Reference proteome</keyword>
<evidence type="ECO:0000313" key="2">
    <source>
        <dbReference type="Proteomes" id="UP000820669"/>
    </source>
</evidence>
<dbReference type="RefSeq" id="WP_169380800.1">
    <property type="nucleotide sequence ID" value="NZ_JAAXLA010000011.1"/>
</dbReference>
<protein>
    <submittedName>
        <fullName evidence="1">Uncharacterized protein</fullName>
    </submittedName>
</protein>
<dbReference type="Proteomes" id="UP000820669">
    <property type="component" value="Unassembled WGS sequence"/>
</dbReference>
<organism evidence="1 2">
    <name type="scientific">Pseudonocardia acidicola</name>
    <dbReference type="NCBI Taxonomy" id="2724939"/>
    <lineage>
        <taxon>Bacteria</taxon>
        <taxon>Bacillati</taxon>
        <taxon>Actinomycetota</taxon>
        <taxon>Actinomycetes</taxon>
        <taxon>Pseudonocardiales</taxon>
        <taxon>Pseudonocardiaceae</taxon>
        <taxon>Pseudonocardia</taxon>
    </lineage>
</organism>
<proteinExistence type="predicted"/>
<gene>
    <name evidence="1" type="ORF">HF526_08520</name>
</gene>
<comment type="caution">
    <text evidence="1">The sequence shown here is derived from an EMBL/GenBank/DDBJ whole genome shotgun (WGS) entry which is preliminary data.</text>
</comment>
<evidence type="ECO:0000313" key="1">
    <source>
        <dbReference type="EMBL" id="NMH97356.1"/>
    </source>
</evidence>
<dbReference type="EMBL" id="JAAXLA010000011">
    <property type="protein sequence ID" value="NMH97356.1"/>
    <property type="molecule type" value="Genomic_DNA"/>
</dbReference>
<accession>A0ABX1S743</accession>
<sequence>MVGGGATCVAGSERAGAEMLSMFGRLDTTIGSADVWAFGTSIEALPRDALWEPGRRTTATGIEISGRRGMEAAMTGLQEDSP</sequence>
<name>A0ABX1S743_9PSEU</name>